<dbReference type="Proteomes" id="UP000522081">
    <property type="component" value="Unassembled WGS sequence"/>
</dbReference>
<evidence type="ECO:0000313" key="2">
    <source>
        <dbReference type="EMBL" id="NYH96965.1"/>
    </source>
</evidence>
<feature type="non-terminal residue" evidence="2">
    <location>
        <position position="1"/>
    </location>
</feature>
<gene>
    <name evidence="2" type="ORF">FHS75_003318</name>
</gene>
<comment type="caution">
    <text evidence="2">The sequence shown here is derived from an EMBL/GenBank/DDBJ whole genome shotgun (WGS) entry which is preliminary data.</text>
</comment>
<protein>
    <submittedName>
        <fullName evidence="2">Uncharacterized protein</fullName>
    </submittedName>
</protein>
<dbReference type="AlphaFoldDB" id="A0A7Z0BX14"/>
<proteinExistence type="predicted"/>
<keyword evidence="3" id="KW-1185">Reference proteome</keyword>
<evidence type="ECO:0000256" key="1">
    <source>
        <dbReference type="SAM" id="MobiDB-lite"/>
    </source>
</evidence>
<feature type="region of interest" description="Disordered" evidence="1">
    <location>
        <begin position="187"/>
        <end position="246"/>
    </location>
</feature>
<dbReference type="RefSeq" id="WP_179408764.1">
    <property type="nucleotide sequence ID" value="NZ_JACBZF010000009.1"/>
</dbReference>
<evidence type="ECO:0000313" key="3">
    <source>
        <dbReference type="Proteomes" id="UP000522081"/>
    </source>
</evidence>
<dbReference type="EMBL" id="JACBZF010000009">
    <property type="protein sequence ID" value="NYH96965.1"/>
    <property type="molecule type" value="Genomic_DNA"/>
</dbReference>
<accession>A0A7Z0BX14</accession>
<reference evidence="2 3" key="1">
    <citation type="submission" date="2020-07" db="EMBL/GenBank/DDBJ databases">
        <title>Genomic Encyclopedia of Type Strains, Phase IV (KMG-IV): sequencing the most valuable type-strain genomes for metagenomic binning, comparative biology and taxonomic classification.</title>
        <authorList>
            <person name="Goeker M."/>
        </authorList>
    </citation>
    <scope>NUCLEOTIDE SEQUENCE [LARGE SCALE GENOMIC DNA]</scope>
    <source>
        <strain evidence="2 3">DSM 29043</strain>
    </source>
</reference>
<organism evidence="2 3">
    <name type="scientific">Novosphingobium marinum</name>
    <dbReference type="NCBI Taxonomy" id="1514948"/>
    <lineage>
        <taxon>Bacteria</taxon>
        <taxon>Pseudomonadati</taxon>
        <taxon>Pseudomonadota</taxon>
        <taxon>Alphaproteobacteria</taxon>
        <taxon>Sphingomonadales</taxon>
        <taxon>Sphingomonadaceae</taxon>
        <taxon>Novosphingobium</taxon>
    </lineage>
</organism>
<sequence length="382" mass="42179">LRFRFATPAVSHGAGDNYALTIKPDHSMGAAHNQGHQTAARGLRELYRHLGLIDETGETLELTPLGSQAASYADVRLDDDQRTFWRTALTNMTHDGDGATSHPYQVLLRLVARRPGITRAKCALALEAKNDSPEELDRIAELSDLEEDQIRHQIGVSQSNWNNAKKMLPRFAEQLGDVIKTGQSFKLAQTPGHVAPTRDKSVAASSEDEEKKTRAKRNPRKVTTDTIGQAGTGEESEPAPPPDLDPEKMAAAIAARADRVKRHNLIVKALAGKLVEAGCELYEDPFDILAPHDDRAILVEVKTLDGSEPDERDRVRDALSQILYYEAFVTEPLVGGRDIVRVACFEHRPSDDHIGFLENQGIETVWKDGEEFTSKAGTPDWL</sequence>
<name>A0A7Z0BX14_9SPHN</name>